<protein>
    <submittedName>
        <fullName evidence="1">DUF1579 domain-containing protein</fullName>
    </submittedName>
</protein>
<proteinExistence type="predicted"/>
<dbReference type="AlphaFoldDB" id="A0A7S7NMV2"/>
<dbReference type="InterPro" id="IPR011473">
    <property type="entry name" value="DUF1579"/>
</dbReference>
<dbReference type="KEGG" id="pfer:IRI77_27660"/>
<dbReference type="Pfam" id="PF07617">
    <property type="entry name" value="DUF1579"/>
    <property type="match status" value="1"/>
</dbReference>
<gene>
    <name evidence="1" type="ORF">IRI77_27660</name>
</gene>
<dbReference type="EMBL" id="CP063849">
    <property type="protein sequence ID" value="QOY86547.1"/>
    <property type="molecule type" value="Genomic_DNA"/>
</dbReference>
<sequence length="160" mass="18150">MQTQRQKEHEWLHQLIGEWQFDAEASMKPGQPPDHSKGTEVVRSLGGLWILAEGEGDMPGCGPATSLMTLGFDTRTNRFTGTWIGSMMTHLWLYDGELNLVGNTLTLDSQGPAMKDLTQLGRYRDVIEIVNDGHRTLTSHFLDDDGLWRAFMLANYRRTR</sequence>
<evidence type="ECO:0000313" key="1">
    <source>
        <dbReference type="EMBL" id="QOY86547.1"/>
    </source>
</evidence>
<name>A0A7S7NMV2_PALFE</name>
<dbReference type="RefSeq" id="WP_194448216.1">
    <property type="nucleotide sequence ID" value="NZ_CP063849.1"/>
</dbReference>
<reference evidence="1 2" key="1">
    <citation type="submission" date="2020-10" db="EMBL/GenBank/DDBJ databases">
        <title>Complete genome sequence of Paludibaculum fermentans P105T, a facultatively anaerobic acidobacterium capable of dissimilatory Fe(III) reduction.</title>
        <authorList>
            <person name="Dedysh S.N."/>
            <person name="Beletsky A.V."/>
            <person name="Kulichevskaya I.S."/>
            <person name="Mardanov A.V."/>
            <person name="Ravin N.V."/>
        </authorList>
    </citation>
    <scope>NUCLEOTIDE SEQUENCE [LARGE SCALE GENOMIC DNA]</scope>
    <source>
        <strain evidence="1 2">P105</strain>
    </source>
</reference>
<accession>A0A7S7NMV2</accession>
<dbReference type="Proteomes" id="UP000593892">
    <property type="component" value="Chromosome"/>
</dbReference>
<organism evidence="1 2">
    <name type="scientific">Paludibaculum fermentans</name>
    <dbReference type="NCBI Taxonomy" id="1473598"/>
    <lineage>
        <taxon>Bacteria</taxon>
        <taxon>Pseudomonadati</taxon>
        <taxon>Acidobacteriota</taxon>
        <taxon>Terriglobia</taxon>
        <taxon>Bryobacterales</taxon>
        <taxon>Bryobacteraceae</taxon>
        <taxon>Paludibaculum</taxon>
    </lineage>
</organism>
<keyword evidence="2" id="KW-1185">Reference proteome</keyword>
<evidence type="ECO:0000313" key="2">
    <source>
        <dbReference type="Proteomes" id="UP000593892"/>
    </source>
</evidence>